<evidence type="ECO:0000256" key="1">
    <source>
        <dbReference type="ARBA" id="ARBA00022801"/>
    </source>
</evidence>
<keyword evidence="3" id="KW-0472">Membrane</keyword>
<dbReference type="PROSITE" id="PS50885">
    <property type="entry name" value="HAMP"/>
    <property type="match status" value="1"/>
</dbReference>
<dbReference type="SMART" id="SM00331">
    <property type="entry name" value="PP2C_SIG"/>
    <property type="match status" value="1"/>
</dbReference>
<dbReference type="KEGG" id="ati:AL072_14800"/>
<reference evidence="6" key="1">
    <citation type="submission" date="2015-08" db="EMBL/GenBank/DDBJ databases">
        <title>Complete Genome Sequence of Azospirillum thiophilum BV-S.</title>
        <authorList>
            <person name="Fomenkov A."/>
            <person name="Vincze T."/>
            <person name="Grabovich M."/>
            <person name="Dubinina G."/>
            <person name="Orlova M."/>
            <person name="Belousova E."/>
            <person name="Roberts R.J."/>
        </authorList>
    </citation>
    <scope>NUCLEOTIDE SEQUENCE [LARGE SCALE GENOMIC DNA]</scope>
    <source>
        <strain evidence="6">BV-S</strain>
    </source>
</reference>
<evidence type="ECO:0000256" key="2">
    <source>
        <dbReference type="SAM" id="Coils"/>
    </source>
</evidence>
<evidence type="ECO:0000313" key="5">
    <source>
        <dbReference type="EMBL" id="ALG73088.1"/>
    </source>
</evidence>
<dbReference type="CDD" id="cd06225">
    <property type="entry name" value="HAMP"/>
    <property type="match status" value="1"/>
</dbReference>
<dbReference type="GO" id="GO:0016791">
    <property type="term" value="F:phosphatase activity"/>
    <property type="evidence" value="ECO:0007669"/>
    <property type="project" value="TreeGrafter"/>
</dbReference>
<dbReference type="AlphaFoldDB" id="A0AAC8ZUZ1"/>
<dbReference type="Pfam" id="PF00672">
    <property type="entry name" value="HAMP"/>
    <property type="match status" value="1"/>
</dbReference>
<protein>
    <submittedName>
        <fullName evidence="5">Protein phosphatase</fullName>
    </submittedName>
</protein>
<dbReference type="GO" id="GO:0016020">
    <property type="term" value="C:membrane"/>
    <property type="evidence" value="ECO:0007669"/>
    <property type="project" value="InterPro"/>
</dbReference>
<gene>
    <name evidence="5" type="ORF">AL072_14800</name>
</gene>
<dbReference type="Gene3D" id="3.60.40.10">
    <property type="entry name" value="PPM-type phosphatase domain"/>
    <property type="match status" value="1"/>
</dbReference>
<feature type="transmembrane region" description="Helical" evidence="3">
    <location>
        <begin position="466"/>
        <end position="486"/>
    </location>
</feature>
<dbReference type="SMART" id="SM00304">
    <property type="entry name" value="HAMP"/>
    <property type="match status" value="1"/>
</dbReference>
<evidence type="ECO:0000259" key="4">
    <source>
        <dbReference type="PROSITE" id="PS50885"/>
    </source>
</evidence>
<dbReference type="InterPro" id="IPR036457">
    <property type="entry name" value="PPM-type-like_dom_sf"/>
</dbReference>
<keyword evidence="2" id="KW-0175">Coiled coil</keyword>
<feature type="transmembrane region" description="Helical" evidence="3">
    <location>
        <begin position="310"/>
        <end position="330"/>
    </location>
</feature>
<dbReference type="InterPro" id="IPR001932">
    <property type="entry name" value="PPM-type_phosphatase-like_dom"/>
</dbReference>
<evidence type="ECO:0000313" key="6">
    <source>
        <dbReference type="Proteomes" id="UP000069935"/>
    </source>
</evidence>
<dbReference type="Gene3D" id="6.10.340.10">
    <property type="match status" value="1"/>
</dbReference>
<dbReference type="GO" id="GO:0007165">
    <property type="term" value="P:signal transduction"/>
    <property type="evidence" value="ECO:0007669"/>
    <property type="project" value="InterPro"/>
</dbReference>
<sequence>MTFQQRLILLVTGLVLLAVAAVTVAMAWTTRAALTERIETEARQAAGMLARGAAQARDIPQEVDALLSERLLSEATLTAHLVALAEAAKLPPRAINDRLKQIAEAGGPDEMWITDNRGRAYLHNQPGPDPTFGQDAKGGPRHGTYAGLLNRSPAALASEPAMEGGRLMKFAGVAGVDRPRIVQVGAEVRRLGDIVRKSGTDGLIDGLLADRSVEAAWLLDRDGRVLARGVVVGDAGGGPLSDADTAAAKAAAVGGEAALRAAGDGLLAFAPVKYAANSAAAASQAGVPAVAVVRLPYGEPGAMMSRQLKIGGLVGVFVLALGVYACVRFARDQMAPVERLGEAVKAVEAGRFNPFTLNEAADRDDEFGRLSRVFRRMAMEASAREETLDAQLVMRGAELETKSEKLAAAEQLIEEEQRAARDVQSNLLPRQLPVGRDSQFYGVLLPGDTVSGDFYDVIELDERRSLLVTAGVSGGGVPAAFLMLMVRGAIRETARAGLAAGLGPAAILTGANERLCGESPFNGFATAFVAIYDRVAGTLVHAAAGHRGACRVNAEGGVEFLSAVGGPALGVRRGAPYGEATVILNQDESLFLCTDGVLRSIDGQRDAFGEERLAATLAASRGMSARDRAELVLRTVHAHTQSGGVIAGDLVCLVLRRLLPVSETAEAV</sequence>
<accession>A0AAC8ZUZ1</accession>
<feature type="domain" description="HAMP" evidence="4">
    <location>
        <begin position="331"/>
        <end position="386"/>
    </location>
</feature>
<dbReference type="InterPro" id="IPR052016">
    <property type="entry name" value="Bact_Sigma-Reg"/>
</dbReference>
<dbReference type="Pfam" id="PF07228">
    <property type="entry name" value="SpoIIE"/>
    <property type="match status" value="1"/>
</dbReference>
<name>A0AAC8ZUZ1_9PROT</name>
<keyword evidence="1" id="KW-0378">Hydrolase</keyword>
<dbReference type="PANTHER" id="PTHR43156:SF2">
    <property type="entry name" value="STAGE II SPORULATION PROTEIN E"/>
    <property type="match status" value="1"/>
</dbReference>
<dbReference type="EMBL" id="CP012402">
    <property type="protein sequence ID" value="ALG73088.1"/>
    <property type="molecule type" value="Genomic_DNA"/>
</dbReference>
<dbReference type="RefSeq" id="WP_045586273.1">
    <property type="nucleotide sequence ID" value="NZ_CP012402.1"/>
</dbReference>
<reference evidence="5 6" key="2">
    <citation type="journal article" date="2016" name="Genome Announc.">
        <title>Complete Genome Sequence of a Strain of Azospirillum thiophilum Isolated from a Sulfide Spring.</title>
        <authorList>
            <person name="Fomenkov A."/>
            <person name="Vincze T."/>
            <person name="Grabovich M."/>
            <person name="Anton B.P."/>
            <person name="Dubinina G."/>
            <person name="Orlova M."/>
            <person name="Belousova E."/>
            <person name="Roberts R.J."/>
        </authorList>
    </citation>
    <scope>NUCLEOTIDE SEQUENCE [LARGE SCALE GENOMIC DNA]</scope>
    <source>
        <strain evidence="5 6">BV-S</strain>
    </source>
</reference>
<dbReference type="PANTHER" id="PTHR43156">
    <property type="entry name" value="STAGE II SPORULATION PROTEIN E-RELATED"/>
    <property type="match status" value="1"/>
</dbReference>
<organism evidence="5 6">
    <name type="scientific">Azospirillum thiophilum</name>
    <dbReference type="NCBI Taxonomy" id="528244"/>
    <lineage>
        <taxon>Bacteria</taxon>
        <taxon>Pseudomonadati</taxon>
        <taxon>Pseudomonadota</taxon>
        <taxon>Alphaproteobacteria</taxon>
        <taxon>Rhodospirillales</taxon>
        <taxon>Azospirillaceae</taxon>
        <taxon>Azospirillum</taxon>
    </lineage>
</organism>
<keyword evidence="3" id="KW-1133">Transmembrane helix</keyword>
<keyword evidence="3" id="KW-0812">Transmembrane</keyword>
<proteinExistence type="predicted"/>
<feature type="coiled-coil region" evidence="2">
    <location>
        <begin position="399"/>
        <end position="426"/>
    </location>
</feature>
<dbReference type="Proteomes" id="UP000069935">
    <property type="component" value="Chromosome 2"/>
</dbReference>
<dbReference type="InterPro" id="IPR003660">
    <property type="entry name" value="HAMP_dom"/>
</dbReference>
<keyword evidence="6" id="KW-1185">Reference proteome</keyword>
<evidence type="ECO:0000256" key="3">
    <source>
        <dbReference type="SAM" id="Phobius"/>
    </source>
</evidence>